<sequence>MLSVANVRSAGGAANYFANDNYYTKADADRSGIWVGKGAERLGLSGTVDAKAFEAILRGELPNGERIGHQGQYHRAGTDLTFSLPKSWSLLALVGKDQRIIDAYRSAVVETLQWAEKNAAQYRTEKGGKERLNASDNLTVALFQHDTNRNQEPNLHFHAVVANMTQDKDDKWRALRNDKLWQHNTLLNAMTMARFRIEAEKLGYRIGEFGKHGNFEAKGIDRDAVMAFSTRRQEVLEARRGGGLEAGVVATLATRQAKQSDVDRDALMSQWEGKAWDHGLDLEGMVRDAKLRSHELTVAATKRANDRPTLLERGKAMIASVAERMGIMEGDPLIPKRLYMKGREEIATAHAVASAVRHLSEREAAFTATDLAKASLDFGLPTTMKSVEKRIGQLAYQGALLRGRGAQKGWLTTSDALTLETRMLAEIQKGNGAVSPILEADTAGPYLQASAALNYGMKLNAGQEAAGRLILSSTNRVVAVQGVAGAGKSSVLRPLNQLLEEHGKRVIGLGVQNTLVRMLEKDTGIPSMTLHRFLGQNRKLLDGSAGKAEIAAARDDYRDAFLVLDEASMVSTRDQDRLIRLANLLKVDRLVLMGDEKQLGAVEAGKPFALAQRAGTETARMDHNLRARSDTLKRAQQAAQSGKTSDALEHLKDHIVEVQEDSAIVAAERWLSLPPVERERTSIFAAGRRLRSEINAAVQTGLAANDEIGPASARLAVLTRVNATREELRYARNYAPGMVLEVASRQSRHGLGRGSHEVAAIDTEKGVVTLRDERGHLRRFVPARLSAKGSDQTLQLFEKKDLDLYTGSAIRWTASDHRRGMINADRATVTAIDQDGVTVMSSSGMEHRLKPNDPMLKRIDLAYALNAHMAQGLTADKGIAVLDSRERRLLSQRNFLVTITRLRDELTLIVDNRDKVGRGIATNLGEKTSATEITERLGLAAAKGQRASQIQATNHELPVEREKAPELTKERIKPFEIGL</sequence>
<evidence type="ECO:0000313" key="3">
    <source>
        <dbReference type="Proteomes" id="UP000027647"/>
    </source>
</evidence>
<dbReference type="EMBL" id="JMIW01000006">
    <property type="protein sequence ID" value="KEO89083.1"/>
    <property type="molecule type" value="Genomic_DNA"/>
</dbReference>
<dbReference type="eggNOG" id="COG0507">
    <property type="taxonomic scope" value="Bacteria"/>
</dbReference>
<evidence type="ECO:0000313" key="2">
    <source>
        <dbReference type="EMBL" id="KEO89083.1"/>
    </source>
</evidence>
<evidence type="ECO:0000259" key="1">
    <source>
        <dbReference type="Pfam" id="PF08751"/>
    </source>
</evidence>
<dbReference type="STRING" id="1044.EH31_13675"/>
<reference evidence="2 3" key="1">
    <citation type="submission" date="2014-04" db="EMBL/GenBank/DDBJ databases">
        <title>A comprehensive comparison of genomes of Erythrobacter spp. strains.</title>
        <authorList>
            <person name="Zheng Q."/>
        </authorList>
    </citation>
    <scope>NUCLEOTIDE SEQUENCE [LARGE SCALE GENOMIC DNA]</scope>
    <source>
        <strain evidence="2 3">DSM 6997</strain>
    </source>
</reference>
<dbReference type="RefSeq" id="WP_034960902.1">
    <property type="nucleotide sequence ID" value="NZ_JMIW01000006.1"/>
</dbReference>
<organism evidence="2 3">
    <name type="scientific">Erythrobacter longus</name>
    <dbReference type="NCBI Taxonomy" id="1044"/>
    <lineage>
        <taxon>Bacteria</taxon>
        <taxon>Pseudomonadati</taxon>
        <taxon>Pseudomonadota</taxon>
        <taxon>Alphaproteobacteria</taxon>
        <taxon>Sphingomonadales</taxon>
        <taxon>Erythrobacteraceae</taxon>
        <taxon>Erythrobacter/Porphyrobacter group</taxon>
        <taxon>Erythrobacter</taxon>
    </lineage>
</organism>
<dbReference type="SUPFAM" id="SSF52540">
    <property type="entry name" value="P-loop containing nucleoside triphosphate hydrolases"/>
    <property type="match status" value="2"/>
</dbReference>
<dbReference type="InterPro" id="IPR014059">
    <property type="entry name" value="TraI/TrwC_relax"/>
</dbReference>
<name>A0A074MB68_ERYLO</name>
<dbReference type="Gene3D" id="3.40.50.300">
    <property type="entry name" value="P-loop containing nucleotide triphosphate hydrolases"/>
    <property type="match status" value="2"/>
</dbReference>
<dbReference type="Proteomes" id="UP000027647">
    <property type="component" value="Unassembled WGS sequence"/>
</dbReference>
<dbReference type="InterPro" id="IPR027417">
    <property type="entry name" value="P-loop_NTPase"/>
</dbReference>
<gene>
    <name evidence="2" type="ORF">EH31_13675</name>
</gene>
<feature type="domain" description="TrwC relaxase" evidence="1">
    <location>
        <begin position="10"/>
        <end position="275"/>
    </location>
</feature>
<proteinExistence type="predicted"/>
<dbReference type="SUPFAM" id="SSF55464">
    <property type="entry name" value="Origin of replication-binding domain, RBD-like"/>
    <property type="match status" value="1"/>
</dbReference>
<dbReference type="Pfam" id="PF13604">
    <property type="entry name" value="AAA_30"/>
    <property type="match status" value="1"/>
</dbReference>
<dbReference type="Pfam" id="PF08751">
    <property type="entry name" value="TrwC"/>
    <property type="match status" value="1"/>
</dbReference>
<protein>
    <submittedName>
        <fullName evidence="2">TrwC protein</fullName>
    </submittedName>
</protein>
<comment type="caution">
    <text evidence="2">The sequence shown here is derived from an EMBL/GenBank/DDBJ whole genome shotgun (WGS) entry which is preliminary data.</text>
</comment>
<accession>A0A074MB68</accession>
<dbReference type="AlphaFoldDB" id="A0A074MB68"/>
<dbReference type="NCBIfam" id="NF041492">
    <property type="entry name" value="MobF"/>
    <property type="match status" value="1"/>
</dbReference>
<dbReference type="Gene3D" id="2.30.30.940">
    <property type="match status" value="1"/>
</dbReference>
<dbReference type="InterPro" id="IPR014862">
    <property type="entry name" value="TrwC"/>
</dbReference>
<dbReference type="OrthoDB" id="98563at2"/>
<dbReference type="NCBIfam" id="TIGR02686">
    <property type="entry name" value="relax_trwC"/>
    <property type="match status" value="1"/>
</dbReference>
<keyword evidence="3" id="KW-1185">Reference proteome</keyword>